<dbReference type="EMBL" id="JARPOI010000010">
    <property type="protein sequence ID" value="KAJ9170635.1"/>
    <property type="molecule type" value="Genomic_DNA"/>
</dbReference>
<accession>A0ABQ9LUT6</accession>
<feature type="region of interest" description="Disordered" evidence="1">
    <location>
        <begin position="58"/>
        <end position="90"/>
    </location>
</feature>
<evidence type="ECO:0008006" key="5">
    <source>
        <dbReference type="Google" id="ProtNLM"/>
    </source>
</evidence>
<feature type="chain" id="PRO_5045829243" description="Transmembrane protein" evidence="2">
    <location>
        <begin position="31"/>
        <end position="90"/>
    </location>
</feature>
<keyword evidence="2" id="KW-0732">Signal</keyword>
<evidence type="ECO:0000256" key="1">
    <source>
        <dbReference type="SAM" id="MobiDB-lite"/>
    </source>
</evidence>
<sequence length="90" mass="9810">MGRGLKHLSFLLLVVLVLVLVLFRPSKTEARPLNIMESNRAMIWDKSFFDGLSLGAIKQSGPSPGQGNKYTDSQNFGGFHKDGPTPGQGH</sequence>
<evidence type="ECO:0000313" key="3">
    <source>
        <dbReference type="EMBL" id="KAJ9170635.1"/>
    </source>
</evidence>
<feature type="compositionally biased region" description="Polar residues" evidence="1">
    <location>
        <begin position="60"/>
        <end position="76"/>
    </location>
</feature>
<evidence type="ECO:0000313" key="4">
    <source>
        <dbReference type="Proteomes" id="UP001174677"/>
    </source>
</evidence>
<feature type="signal peptide" evidence="2">
    <location>
        <begin position="1"/>
        <end position="30"/>
    </location>
</feature>
<dbReference type="InterPro" id="IPR044700">
    <property type="entry name" value="PIP2/PIPL1"/>
</dbReference>
<proteinExistence type="predicted"/>
<dbReference type="PANTHER" id="PTHR34663">
    <property type="entry name" value="OS06G0637400 PROTEIN"/>
    <property type="match status" value="1"/>
</dbReference>
<dbReference type="Proteomes" id="UP001174677">
    <property type="component" value="Chromosome 10"/>
</dbReference>
<organism evidence="3 4">
    <name type="scientific">Hevea brasiliensis</name>
    <name type="common">Para rubber tree</name>
    <name type="synonym">Siphonia brasiliensis</name>
    <dbReference type="NCBI Taxonomy" id="3981"/>
    <lineage>
        <taxon>Eukaryota</taxon>
        <taxon>Viridiplantae</taxon>
        <taxon>Streptophyta</taxon>
        <taxon>Embryophyta</taxon>
        <taxon>Tracheophyta</taxon>
        <taxon>Spermatophyta</taxon>
        <taxon>Magnoliopsida</taxon>
        <taxon>eudicotyledons</taxon>
        <taxon>Gunneridae</taxon>
        <taxon>Pentapetalae</taxon>
        <taxon>rosids</taxon>
        <taxon>fabids</taxon>
        <taxon>Malpighiales</taxon>
        <taxon>Euphorbiaceae</taxon>
        <taxon>Crotonoideae</taxon>
        <taxon>Micrandreae</taxon>
        <taxon>Hevea</taxon>
    </lineage>
</organism>
<name>A0ABQ9LUT6_HEVBR</name>
<keyword evidence="4" id="KW-1185">Reference proteome</keyword>
<gene>
    <name evidence="3" type="ORF">P3X46_018729</name>
</gene>
<protein>
    <recommendedName>
        <fullName evidence="5">Transmembrane protein</fullName>
    </recommendedName>
</protein>
<reference evidence="3 4" key="1">
    <citation type="journal article" date="2023" name="Plant Biotechnol. J.">
        <title>Chromosome-level wild Hevea brasiliensis genome provides new tools for genomic-assisted breeding and valuable loci to elevate rubber yield.</title>
        <authorList>
            <person name="Cheng H."/>
            <person name="Song X."/>
            <person name="Hu Y."/>
            <person name="Wu T."/>
            <person name="Yang Q."/>
            <person name="An Z."/>
            <person name="Feng S."/>
            <person name="Deng Z."/>
            <person name="Wu W."/>
            <person name="Zeng X."/>
            <person name="Tu M."/>
            <person name="Wang X."/>
            <person name="Huang H."/>
        </authorList>
    </citation>
    <scope>NUCLEOTIDE SEQUENCE [LARGE SCALE GENOMIC DNA]</scope>
    <source>
        <strain evidence="3">MT/VB/25A 57/8</strain>
    </source>
</reference>
<dbReference type="PANTHER" id="PTHR34663:SF21">
    <property type="entry name" value="PROTEIN, PUTATIVE-RELATED"/>
    <property type="match status" value="1"/>
</dbReference>
<comment type="caution">
    <text evidence="3">The sequence shown here is derived from an EMBL/GenBank/DDBJ whole genome shotgun (WGS) entry which is preliminary data.</text>
</comment>
<evidence type="ECO:0000256" key="2">
    <source>
        <dbReference type="SAM" id="SignalP"/>
    </source>
</evidence>